<evidence type="ECO:0000256" key="5">
    <source>
        <dbReference type="ARBA" id="ARBA00023154"/>
    </source>
</evidence>
<dbReference type="Gene3D" id="3.10.310.10">
    <property type="entry name" value="Diaminopimelate Epimerase, Chain A, domain 1"/>
    <property type="match status" value="2"/>
</dbReference>
<dbReference type="GO" id="GO:0009089">
    <property type="term" value="P:lysine biosynthetic process via diaminopimelate"/>
    <property type="evidence" value="ECO:0007669"/>
    <property type="project" value="UniProtKB-UniRule"/>
</dbReference>
<dbReference type="InterPro" id="IPR018510">
    <property type="entry name" value="DAP_epimerase_AS"/>
</dbReference>
<reference evidence="10 11" key="1">
    <citation type="submission" date="2017-09" db="EMBL/GenBank/DDBJ databases">
        <title>Depth-based differentiation of microbial function through sediment-hosted aquifers and enrichment of novel symbionts in the deep terrestrial subsurface.</title>
        <authorList>
            <person name="Probst A.J."/>
            <person name="Ladd B."/>
            <person name="Jarett J.K."/>
            <person name="Geller-Mcgrath D.E."/>
            <person name="Sieber C.M."/>
            <person name="Emerson J.B."/>
            <person name="Anantharaman K."/>
            <person name="Thomas B.C."/>
            <person name="Malmstrom R."/>
            <person name="Stieglmeier M."/>
            <person name="Klingl A."/>
            <person name="Woyke T."/>
            <person name="Ryan C.M."/>
            <person name="Banfield J.F."/>
        </authorList>
    </citation>
    <scope>NUCLEOTIDE SEQUENCE [LARGE SCALE GENOMIC DNA]</scope>
    <source>
        <strain evidence="10">CG11_big_fil_rev_8_21_14_0_20_42_13</strain>
    </source>
</reference>
<evidence type="ECO:0000313" key="11">
    <source>
        <dbReference type="Proteomes" id="UP000229641"/>
    </source>
</evidence>
<feature type="active site" description="Proton acceptor" evidence="8">
    <location>
        <position position="211"/>
    </location>
</feature>
<feature type="binding site" evidence="8">
    <location>
        <position position="183"/>
    </location>
    <ligand>
        <name>substrate</name>
    </ligand>
</feature>
<evidence type="ECO:0000313" key="10">
    <source>
        <dbReference type="EMBL" id="PIQ88662.1"/>
    </source>
</evidence>
<feature type="site" description="Could be important to modulate the pK values of the two catalytic cysteine residues" evidence="8">
    <location>
        <position position="151"/>
    </location>
</feature>
<evidence type="ECO:0000256" key="3">
    <source>
        <dbReference type="ARBA" id="ARBA00013080"/>
    </source>
</evidence>
<name>A0A2H0LW92_9BACT</name>
<dbReference type="UniPathway" id="UPA00034">
    <property type="reaction ID" value="UER00025"/>
</dbReference>
<dbReference type="EC" id="5.1.1.7" evidence="3 8"/>
<dbReference type="EMBL" id="PCWA01000092">
    <property type="protein sequence ID" value="PIQ88662.1"/>
    <property type="molecule type" value="Genomic_DNA"/>
</dbReference>
<dbReference type="GO" id="GO:0008837">
    <property type="term" value="F:diaminopimelate epimerase activity"/>
    <property type="evidence" value="ECO:0007669"/>
    <property type="project" value="UniProtKB-UniRule"/>
</dbReference>
<feature type="binding site" evidence="8">
    <location>
        <begin position="76"/>
        <end position="77"/>
    </location>
    <ligand>
        <name>substrate</name>
    </ligand>
</feature>
<feature type="site" description="Could be important to modulate the pK values of the two catalytic cysteine residues" evidence="8">
    <location>
        <position position="201"/>
    </location>
</feature>
<dbReference type="Proteomes" id="UP000229641">
    <property type="component" value="Unassembled WGS sequence"/>
</dbReference>
<keyword evidence="6 8" id="KW-0413">Isomerase</keyword>
<dbReference type="SUPFAM" id="SSF54506">
    <property type="entry name" value="Diaminopimelate epimerase-like"/>
    <property type="match status" value="2"/>
</dbReference>
<evidence type="ECO:0000256" key="4">
    <source>
        <dbReference type="ARBA" id="ARBA00022605"/>
    </source>
</evidence>
<evidence type="ECO:0000256" key="8">
    <source>
        <dbReference type="HAMAP-Rule" id="MF_00197"/>
    </source>
</evidence>
<dbReference type="PANTHER" id="PTHR31689">
    <property type="entry name" value="DIAMINOPIMELATE EPIMERASE, CHLOROPLASTIC"/>
    <property type="match status" value="1"/>
</dbReference>
<dbReference type="Pfam" id="PF01678">
    <property type="entry name" value="DAP_epimerase"/>
    <property type="match status" value="2"/>
</dbReference>
<dbReference type="PROSITE" id="PS01326">
    <property type="entry name" value="DAP_EPIMERASE"/>
    <property type="match status" value="1"/>
</dbReference>
<comment type="pathway">
    <text evidence="1 8">Amino-acid biosynthesis; L-lysine biosynthesis via DAP pathway; DL-2,6-diaminopimelate from LL-2,6-diaminopimelate: step 1/1.</text>
</comment>
<sequence>MKKMSFTKMVASGNDFLIIDQRPKAKDQRLFILAKKMCDRKYGAGADGLLILEKSKKADVKMRIFNADGSEAEMCGNGARCAALYRVIEPKSQRVKAKIKIETKAGIIEAEIGGDRVRIKLTDPKNIKLGIPLKVKNRQVKVNFINTGVPHAVIFVEGVDKIAVEDIGREIRHHKKFMPAGTNVNFVEILNDDSIKVRTYERGVEDETLACGTGSVASALLYALRYTPKAGRINVFTRSGEKLKVYFDFSGGAATNVWLEGSAKKVYGGIYYA</sequence>
<feature type="binding site" evidence="8">
    <location>
        <begin position="201"/>
        <end position="202"/>
    </location>
    <ligand>
        <name>substrate</name>
    </ligand>
</feature>
<keyword evidence="4 8" id="KW-0028">Amino-acid biosynthesis</keyword>
<feature type="binding site" evidence="8">
    <location>
        <position position="14"/>
    </location>
    <ligand>
        <name>substrate</name>
    </ligand>
</feature>
<evidence type="ECO:0000256" key="9">
    <source>
        <dbReference type="PROSITE-ProRule" id="PRU10125"/>
    </source>
</evidence>
<dbReference type="NCBIfam" id="TIGR00652">
    <property type="entry name" value="DapF"/>
    <property type="match status" value="1"/>
</dbReference>
<protein>
    <recommendedName>
        <fullName evidence="3 8">Diaminopimelate epimerase</fullName>
        <shortName evidence="8">DAP epimerase</shortName>
        <ecNumber evidence="3 8">5.1.1.7</ecNumber>
    </recommendedName>
    <alternativeName>
        <fullName evidence="8">PLP-independent amino acid racemase</fullName>
    </alternativeName>
</protein>
<dbReference type="InterPro" id="IPR001653">
    <property type="entry name" value="DAP_epimerase_DapF"/>
</dbReference>
<gene>
    <name evidence="8" type="primary">dapF</name>
    <name evidence="10" type="ORF">COV72_06960</name>
</gene>
<keyword evidence="8" id="KW-0963">Cytoplasm</keyword>
<dbReference type="AlphaFoldDB" id="A0A2H0LW92"/>
<evidence type="ECO:0000256" key="7">
    <source>
        <dbReference type="ARBA" id="ARBA00051712"/>
    </source>
</evidence>
<comment type="caution">
    <text evidence="10">The sequence shown here is derived from an EMBL/GenBank/DDBJ whole genome shotgun (WGS) entry which is preliminary data.</text>
</comment>
<comment type="subunit">
    <text evidence="8">Homodimer.</text>
</comment>
<feature type="binding site" evidence="8">
    <location>
        <position position="66"/>
    </location>
    <ligand>
        <name>substrate</name>
    </ligand>
</feature>
<comment type="subcellular location">
    <subcellularLocation>
        <location evidence="8">Cytoplasm</location>
    </subcellularLocation>
</comment>
<keyword evidence="5 8" id="KW-0457">Lysine biosynthesis</keyword>
<evidence type="ECO:0000256" key="2">
    <source>
        <dbReference type="ARBA" id="ARBA00010219"/>
    </source>
</evidence>
<comment type="similarity">
    <text evidence="2 8">Belongs to the diaminopimelate epimerase family.</text>
</comment>
<comment type="caution">
    <text evidence="8">Lacks conserved residue(s) required for the propagation of feature annotation.</text>
</comment>
<feature type="active site" evidence="9">
    <location>
        <position position="75"/>
    </location>
</feature>
<organism evidence="10 11">
    <name type="scientific">Candidatus Ghiorseimicrobium undicola</name>
    <dbReference type="NCBI Taxonomy" id="1974746"/>
    <lineage>
        <taxon>Bacteria</taxon>
        <taxon>Pseudomonadati</taxon>
        <taxon>Candidatus Omnitrophota</taxon>
        <taxon>Candidatus Ghiorseimicrobium</taxon>
    </lineage>
</organism>
<dbReference type="HAMAP" id="MF_00197">
    <property type="entry name" value="DAP_epimerase"/>
    <property type="match status" value="1"/>
</dbReference>
<comment type="function">
    <text evidence="8">Catalyzes the stereoinversion of LL-2,6-diaminopimelate (L,L-DAP) to meso-diaminopimelate (meso-DAP), a precursor of L-lysine and an essential component of the bacterial peptidoglycan.</text>
</comment>
<dbReference type="GO" id="GO:0005829">
    <property type="term" value="C:cytosol"/>
    <property type="evidence" value="ECO:0007669"/>
    <property type="project" value="TreeGrafter"/>
</dbReference>
<accession>A0A2H0LW92</accession>
<evidence type="ECO:0000256" key="6">
    <source>
        <dbReference type="ARBA" id="ARBA00023235"/>
    </source>
</evidence>
<proteinExistence type="inferred from homology"/>
<dbReference type="PANTHER" id="PTHR31689:SF0">
    <property type="entry name" value="DIAMINOPIMELATE EPIMERASE"/>
    <property type="match status" value="1"/>
</dbReference>
<feature type="binding site" evidence="8">
    <location>
        <begin position="212"/>
        <end position="213"/>
    </location>
    <ligand>
        <name>substrate</name>
    </ligand>
</feature>
<comment type="catalytic activity">
    <reaction evidence="7 8">
        <text>(2S,6S)-2,6-diaminopimelate = meso-2,6-diaminopimelate</text>
        <dbReference type="Rhea" id="RHEA:15393"/>
        <dbReference type="ChEBI" id="CHEBI:57609"/>
        <dbReference type="ChEBI" id="CHEBI:57791"/>
        <dbReference type="EC" id="5.1.1.7"/>
    </reaction>
</comment>
<feature type="active site" description="Proton donor" evidence="8">
    <location>
        <position position="75"/>
    </location>
</feature>
<evidence type="ECO:0000256" key="1">
    <source>
        <dbReference type="ARBA" id="ARBA00005196"/>
    </source>
</evidence>